<dbReference type="InterPro" id="IPR011990">
    <property type="entry name" value="TPR-like_helical_dom_sf"/>
</dbReference>
<keyword evidence="2" id="KW-1185">Reference proteome</keyword>
<reference evidence="2" key="1">
    <citation type="journal article" date="2019" name="Int. J. Syst. Evol. Microbiol.">
        <title>The Global Catalogue of Microorganisms (GCM) 10K type strain sequencing project: providing services to taxonomists for standard genome sequencing and annotation.</title>
        <authorList>
            <consortium name="The Broad Institute Genomics Platform"/>
            <consortium name="The Broad Institute Genome Sequencing Center for Infectious Disease"/>
            <person name="Wu L."/>
            <person name="Ma J."/>
        </authorList>
    </citation>
    <scope>NUCLEOTIDE SEQUENCE [LARGE SCALE GENOMIC DNA]</scope>
    <source>
        <strain evidence="2">CGMCC 1.15304</strain>
    </source>
</reference>
<organism evidence="1 2">
    <name type="scientific">Kordiimonas lipolytica</name>
    <dbReference type="NCBI Taxonomy" id="1662421"/>
    <lineage>
        <taxon>Bacteria</taxon>
        <taxon>Pseudomonadati</taxon>
        <taxon>Pseudomonadota</taxon>
        <taxon>Alphaproteobacteria</taxon>
        <taxon>Kordiimonadales</taxon>
        <taxon>Kordiimonadaceae</taxon>
        <taxon>Kordiimonas</taxon>
    </lineage>
</organism>
<dbReference type="SUPFAM" id="SSF48452">
    <property type="entry name" value="TPR-like"/>
    <property type="match status" value="1"/>
</dbReference>
<protein>
    <submittedName>
        <fullName evidence="1">DUF924 family protein</fullName>
    </submittedName>
</protein>
<evidence type="ECO:0000313" key="2">
    <source>
        <dbReference type="Proteomes" id="UP001595776"/>
    </source>
</evidence>
<dbReference type="Gene3D" id="1.25.40.10">
    <property type="entry name" value="Tetratricopeptide repeat domain"/>
    <property type="match status" value="1"/>
</dbReference>
<dbReference type="InterPro" id="IPR010323">
    <property type="entry name" value="DUF924"/>
</dbReference>
<dbReference type="RefSeq" id="WP_068145641.1">
    <property type="nucleotide sequence ID" value="NZ_JBHSCR010000007.1"/>
</dbReference>
<dbReference type="Pfam" id="PF06041">
    <property type="entry name" value="DUF924"/>
    <property type="match status" value="1"/>
</dbReference>
<dbReference type="EMBL" id="JBHSCR010000007">
    <property type="protein sequence ID" value="MFC4348336.1"/>
    <property type="molecule type" value="Genomic_DNA"/>
</dbReference>
<sequence>MRAEDILYFWFTEAGEVAWWKKSKDFDELIRRRFLHTFEKAALGEFAHWRDRPRGRLAEIILLDQFPRNMFRDTPRAFATDGMALALSQEAVRAGAGQGLSGDERAFLYMPHMHSESLHVHHEAVRLFSEPGLEEQLDFERRHKAIIKRFGRYPHRNAILGRVSTEEEEEFLKEPGSSF</sequence>
<gene>
    <name evidence="1" type="ORF">ACFO5Q_10805</name>
</gene>
<dbReference type="Gene3D" id="1.20.58.320">
    <property type="entry name" value="TPR-like"/>
    <property type="match status" value="1"/>
</dbReference>
<proteinExistence type="predicted"/>
<accession>A0ABV8UAZ3</accession>
<dbReference type="Proteomes" id="UP001595776">
    <property type="component" value="Unassembled WGS sequence"/>
</dbReference>
<evidence type="ECO:0000313" key="1">
    <source>
        <dbReference type="EMBL" id="MFC4348336.1"/>
    </source>
</evidence>
<comment type="caution">
    <text evidence="1">The sequence shown here is derived from an EMBL/GenBank/DDBJ whole genome shotgun (WGS) entry which is preliminary data.</text>
</comment>
<name>A0ABV8UAZ3_9PROT</name>